<dbReference type="Proteomes" id="UP000831787">
    <property type="component" value="Chromosome"/>
</dbReference>
<evidence type="ECO:0000256" key="1">
    <source>
        <dbReference type="ARBA" id="ARBA00004651"/>
    </source>
</evidence>
<dbReference type="EMBL" id="CP095073">
    <property type="protein sequence ID" value="UOQ44938.1"/>
    <property type="molecule type" value="Genomic_DNA"/>
</dbReference>
<accession>A0ABY4ELE5</accession>
<dbReference type="NCBIfam" id="NF002460">
    <property type="entry name" value="PRK01658.1"/>
    <property type="match status" value="1"/>
</dbReference>
<comment type="subcellular location">
    <subcellularLocation>
        <location evidence="1">Cell membrane</location>
        <topology evidence="1">Multi-pass membrane protein</topology>
    </subcellularLocation>
</comment>
<evidence type="ECO:0000313" key="7">
    <source>
        <dbReference type="EMBL" id="UOQ44938.1"/>
    </source>
</evidence>
<evidence type="ECO:0000256" key="4">
    <source>
        <dbReference type="ARBA" id="ARBA00022989"/>
    </source>
</evidence>
<dbReference type="PANTHER" id="PTHR33931">
    <property type="entry name" value="HOLIN-LIKE PROTEIN CIDA-RELATED"/>
    <property type="match status" value="1"/>
</dbReference>
<name>A0ABY4ELE5_9BACI</name>
<dbReference type="Pfam" id="PF03788">
    <property type="entry name" value="LrgA"/>
    <property type="match status" value="1"/>
</dbReference>
<evidence type="ECO:0000256" key="2">
    <source>
        <dbReference type="ARBA" id="ARBA00022475"/>
    </source>
</evidence>
<proteinExistence type="predicted"/>
<dbReference type="PANTHER" id="PTHR33931:SF2">
    <property type="entry name" value="HOLIN-LIKE PROTEIN CIDA"/>
    <property type="match status" value="1"/>
</dbReference>
<feature type="transmembrane region" description="Helical" evidence="6">
    <location>
        <begin position="87"/>
        <end position="110"/>
    </location>
</feature>
<feature type="transmembrane region" description="Helical" evidence="6">
    <location>
        <begin position="7"/>
        <end position="25"/>
    </location>
</feature>
<feature type="transmembrane region" description="Helical" evidence="6">
    <location>
        <begin position="61"/>
        <end position="81"/>
    </location>
</feature>
<evidence type="ECO:0000256" key="6">
    <source>
        <dbReference type="SAM" id="Phobius"/>
    </source>
</evidence>
<evidence type="ECO:0000256" key="3">
    <source>
        <dbReference type="ARBA" id="ARBA00022692"/>
    </source>
</evidence>
<protein>
    <submittedName>
        <fullName evidence="7">CidA/LrgA family holin-like protein</fullName>
    </submittedName>
</protein>
<evidence type="ECO:0000256" key="5">
    <source>
        <dbReference type="ARBA" id="ARBA00023136"/>
    </source>
</evidence>
<keyword evidence="3 6" id="KW-0812">Transmembrane</keyword>
<reference evidence="7 8" key="1">
    <citation type="submission" date="2022-04" db="EMBL/GenBank/DDBJ databases">
        <title>Halobacillus sp. isolated from saltern.</title>
        <authorList>
            <person name="Won M."/>
            <person name="Lee C.-M."/>
            <person name="Woen H.-Y."/>
            <person name="Kwon S.-W."/>
        </authorList>
    </citation>
    <scope>NUCLEOTIDE SEQUENCE [LARGE SCALE GENOMIC DNA]</scope>
    <source>
        <strain evidence="7 8">SSBR10-3</strain>
    </source>
</reference>
<keyword evidence="8" id="KW-1185">Reference proteome</keyword>
<gene>
    <name evidence="7" type="ORF">MUN89_03005</name>
</gene>
<dbReference type="InterPro" id="IPR005538">
    <property type="entry name" value="LrgA/CidA"/>
</dbReference>
<feature type="transmembrane region" description="Helical" evidence="6">
    <location>
        <begin position="31"/>
        <end position="49"/>
    </location>
</feature>
<keyword evidence="5 6" id="KW-0472">Membrane</keyword>
<dbReference type="RefSeq" id="WP_244711282.1">
    <property type="nucleotide sequence ID" value="NZ_CP095073.1"/>
</dbReference>
<keyword evidence="2" id="KW-1003">Cell membrane</keyword>
<keyword evidence="4 6" id="KW-1133">Transmembrane helix</keyword>
<sequence>MKYITILVQAAVLNVIYLIGTWLTAALHLPLPGSIVGMVLLFLLLHFNIVKLEWIERGAGLLLAELVLFFIPPVVGVVSYKEMLGSSFVRLAAVILLSTFTVMACTALTAQFSAKRKGRENDESMVRSR</sequence>
<evidence type="ECO:0000313" key="8">
    <source>
        <dbReference type="Proteomes" id="UP000831787"/>
    </source>
</evidence>
<organism evidence="7 8">
    <name type="scientific">Halobacillus salinarum</name>
    <dbReference type="NCBI Taxonomy" id="2932257"/>
    <lineage>
        <taxon>Bacteria</taxon>
        <taxon>Bacillati</taxon>
        <taxon>Bacillota</taxon>
        <taxon>Bacilli</taxon>
        <taxon>Bacillales</taxon>
        <taxon>Bacillaceae</taxon>
        <taxon>Halobacillus</taxon>
    </lineage>
</organism>